<organism evidence="1 2">
    <name type="scientific">Streptomyces cyanogenus</name>
    <dbReference type="NCBI Taxonomy" id="80860"/>
    <lineage>
        <taxon>Bacteria</taxon>
        <taxon>Bacillati</taxon>
        <taxon>Actinomycetota</taxon>
        <taxon>Actinomycetes</taxon>
        <taxon>Kitasatosporales</taxon>
        <taxon>Streptomycetaceae</taxon>
        <taxon>Streptomyces</taxon>
    </lineage>
</organism>
<dbReference type="EMBL" id="CP071839">
    <property type="protein sequence ID" value="QTD98455.1"/>
    <property type="molecule type" value="Genomic_DNA"/>
</dbReference>
<proteinExistence type="predicted"/>
<protein>
    <submittedName>
        <fullName evidence="1">5-dehydro-4-deoxyglucarate dehydratase</fullName>
    </submittedName>
</protein>
<accession>A0ABX7TP11</accession>
<evidence type="ECO:0000313" key="1">
    <source>
        <dbReference type="EMBL" id="QTD98455.1"/>
    </source>
</evidence>
<name>A0ABX7TP11_STRCY</name>
<keyword evidence="2" id="KW-1185">Reference proteome</keyword>
<reference evidence="1 2" key="1">
    <citation type="submission" date="2021-03" db="EMBL/GenBank/DDBJ databases">
        <title>Complete genome sequence of Streptomyces cyanogenus S136, producer of anticancer angucycline landomycin A.</title>
        <authorList>
            <person name="Hrab P."/>
            <person name="Ruckert C."/>
            <person name="Busche T."/>
            <person name="Ostash I."/>
            <person name="Kalinowski J."/>
            <person name="Fedorenko V."/>
            <person name="Yushchuk O."/>
            <person name="Ostash B."/>
        </authorList>
    </citation>
    <scope>NUCLEOTIDE SEQUENCE [LARGE SCALE GENOMIC DNA]</scope>
    <source>
        <strain evidence="1 2">S136</strain>
    </source>
</reference>
<evidence type="ECO:0000313" key="2">
    <source>
        <dbReference type="Proteomes" id="UP000663908"/>
    </source>
</evidence>
<sequence>MGGDPPPQDVFPACGTGEFLSLDEDEYRTVVTVAVDPSPAGLAGLKALRTAGLDLVGASL</sequence>
<gene>
    <name evidence="1" type="ORF">S1361_13930</name>
</gene>
<dbReference type="Proteomes" id="UP000663908">
    <property type="component" value="Chromosome"/>
</dbReference>